<dbReference type="PANTHER" id="PTHR37533:SF2">
    <property type="entry name" value="FLAGELLAR HOOK-LENGTH CONTROL PROTEIN"/>
    <property type="match status" value="1"/>
</dbReference>
<evidence type="ECO:0000313" key="7">
    <source>
        <dbReference type="Proteomes" id="UP000310541"/>
    </source>
</evidence>
<comment type="similarity">
    <text evidence="2">Belongs to the FliK family.</text>
</comment>
<feature type="region of interest" description="Disordered" evidence="4">
    <location>
        <begin position="1"/>
        <end position="20"/>
    </location>
</feature>
<feature type="region of interest" description="Disordered" evidence="4">
    <location>
        <begin position="210"/>
        <end position="245"/>
    </location>
</feature>
<protein>
    <recommendedName>
        <fullName evidence="5">Flagellar hook-length control protein-like C-terminal domain-containing protein</fullName>
    </recommendedName>
</protein>
<dbReference type="PANTHER" id="PTHR37533">
    <property type="entry name" value="FLAGELLAR HOOK-LENGTH CONTROL PROTEIN"/>
    <property type="match status" value="1"/>
</dbReference>
<proteinExistence type="inferred from homology"/>
<feature type="compositionally biased region" description="Low complexity" evidence="4">
    <location>
        <begin position="341"/>
        <end position="367"/>
    </location>
</feature>
<organism evidence="6 7">
    <name type="scientific">Guptibacillus hwajinpoensis</name>
    <dbReference type="NCBI Taxonomy" id="208199"/>
    <lineage>
        <taxon>Bacteria</taxon>
        <taxon>Bacillati</taxon>
        <taxon>Bacillota</taxon>
        <taxon>Bacilli</taxon>
        <taxon>Bacillales</taxon>
        <taxon>Guptibacillaceae</taxon>
        <taxon>Guptibacillus</taxon>
    </lineage>
</organism>
<accession>A0A4U1MGZ1</accession>
<dbReference type="Gene3D" id="3.30.750.140">
    <property type="match status" value="1"/>
</dbReference>
<name>A0A4U1MGZ1_9BACL</name>
<dbReference type="Proteomes" id="UP000310541">
    <property type="component" value="Unassembled WGS sequence"/>
</dbReference>
<evidence type="ECO:0000256" key="2">
    <source>
        <dbReference type="ARBA" id="ARBA00009149"/>
    </source>
</evidence>
<evidence type="ECO:0000256" key="3">
    <source>
        <dbReference type="ARBA" id="ARBA00022795"/>
    </source>
</evidence>
<evidence type="ECO:0000256" key="4">
    <source>
        <dbReference type="SAM" id="MobiDB-lite"/>
    </source>
</evidence>
<dbReference type="InterPro" id="IPR021136">
    <property type="entry name" value="Flagellar_hook_control-like_C"/>
</dbReference>
<dbReference type="InterPro" id="IPR052563">
    <property type="entry name" value="FliK"/>
</dbReference>
<dbReference type="Pfam" id="PF02120">
    <property type="entry name" value="Flg_hook"/>
    <property type="match status" value="1"/>
</dbReference>
<dbReference type="GO" id="GO:0044780">
    <property type="term" value="P:bacterial-type flagellum assembly"/>
    <property type="evidence" value="ECO:0007669"/>
    <property type="project" value="InterPro"/>
</dbReference>
<feature type="compositionally biased region" description="Polar residues" evidence="4">
    <location>
        <begin position="235"/>
        <end position="245"/>
    </location>
</feature>
<evidence type="ECO:0000259" key="5">
    <source>
        <dbReference type="Pfam" id="PF02120"/>
    </source>
</evidence>
<dbReference type="EMBL" id="SWFM01000002">
    <property type="protein sequence ID" value="TKD70549.1"/>
    <property type="molecule type" value="Genomic_DNA"/>
</dbReference>
<reference evidence="6 7" key="1">
    <citation type="submission" date="2019-04" db="EMBL/GenBank/DDBJ databases">
        <title>Genome sequence of Bacillus hwajinpoensis strain Y2.</title>
        <authorList>
            <person name="Fair J.L."/>
            <person name="Maclea K.S."/>
        </authorList>
    </citation>
    <scope>NUCLEOTIDE SEQUENCE [LARGE SCALE GENOMIC DNA]</scope>
    <source>
        <strain evidence="6 7">Y2</strain>
    </source>
</reference>
<sequence>MKTMIQSLGATPAQPVKAKADGDATGFAQLLTNVKQAIEKKQPDQPIKETDLSEKQVKEEPTLPFIPVMTLGNMTPEMSSKPLPSSKNASDELSAFLSQVNDDKGKPSEIKLPGFIKGELLKVGLEGEQVVKLVETKTVSTEEVKAAIAKVIVENNETLTKKEQSDLLATLKRPDVDGVTRMKDSLTSLIQRTDETTEAKQPAEITEMDAAENLEPAKTQVDEQPESLPHMKTSEAPSQSLVKESNTPIPVRQLNTSLSDMITERMQVMKNGDESHIRIKLSPENLGQLDIRLTTSDGKVTAFIATATSAAKEMIESQLHQLRQTLVQQGVQLDKVEVIQQPSSPSQSSMLQDGRSQQGQQFEQGKQGAERKGEYEVDDNPLITQDIEERVEGGINYAV</sequence>
<dbReference type="OrthoDB" id="2990946at2"/>
<dbReference type="GO" id="GO:0009424">
    <property type="term" value="C:bacterial-type flagellum hook"/>
    <property type="evidence" value="ECO:0007669"/>
    <property type="project" value="InterPro"/>
</dbReference>
<gene>
    <name evidence="6" type="ORF">FBF83_07920</name>
</gene>
<keyword evidence="3" id="KW-1005">Bacterial flagellum biogenesis</keyword>
<dbReference type="InterPro" id="IPR038610">
    <property type="entry name" value="FliK-like_C_sf"/>
</dbReference>
<feature type="region of interest" description="Disordered" evidence="4">
    <location>
        <begin position="341"/>
        <end position="388"/>
    </location>
</feature>
<dbReference type="InterPro" id="IPR001635">
    <property type="entry name" value="Flag_hook_Flik"/>
</dbReference>
<evidence type="ECO:0000256" key="1">
    <source>
        <dbReference type="ARBA" id="ARBA00003944"/>
    </source>
</evidence>
<comment type="function">
    <text evidence="1">Controls the length of the flagellar hook.</text>
</comment>
<evidence type="ECO:0000313" key="6">
    <source>
        <dbReference type="EMBL" id="TKD70549.1"/>
    </source>
</evidence>
<comment type="caution">
    <text evidence="6">The sequence shown here is derived from an EMBL/GenBank/DDBJ whole genome shotgun (WGS) entry which is preliminary data.</text>
</comment>
<feature type="domain" description="Flagellar hook-length control protein-like C-terminal" evidence="5">
    <location>
        <begin position="264"/>
        <end position="344"/>
    </location>
</feature>
<dbReference type="AlphaFoldDB" id="A0A4U1MGZ1"/>
<dbReference type="PRINTS" id="PR01007">
    <property type="entry name" value="FLGHOOKFLIK"/>
</dbReference>
<dbReference type="CDD" id="cd17470">
    <property type="entry name" value="T3SS_Flik_C"/>
    <property type="match status" value="1"/>
</dbReference>